<dbReference type="OrthoDB" id="9810617at2"/>
<dbReference type="SUPFAM" id="SSF55469">
    <property type="entry name" value="FMN-dependent nitroreductase-like"/>
    <property type="match status" value="1"/>
</dbReference>
<dbReference type="GO" id="GO:0034599">
    <property type="term" value="P:cellular response to oxidative stress"/>
    <property type="evidence" value="ECO:0007669"/>
    <property type="project" value="InterPro"/>
</dbReference>
<dbReference type="GO" id="GO:0005737">
    <property type="term" value="C:cytoplasm"/>
    <property type="evidence" value="ECO:0007669"/>
    <property type="project" value="UniProtKB-SubCell"/>
</dbReference>
<dbReference type="RefSeq" id="WP_063234495.1">
    <property type="nucleotide sequence ID" value="NZ_BCVO01000015.1"/>
</dbReference>
<dbReference type="Gene3D" id="3.40.109.10">
    <property type="entry name" value="NADH Oxidase"/>
    <property type="match status" value="1"/>
</dbReference>
<dbReference type="Proteomes" id="UP000214618">
    <property type="component" value="Chromosome"/>
</dbReference>
<gene>
    <name evidence="5" type="ORF">BS1321_24350</name>
</gene>
<dbReference type="FunFam" id="3.40.109.10:FF:000001">
    <property type="entry name" value="Nitroreductase family"/>
    <property type="match status" value="1"/>
</dbReference>
<reference evidence="5 6" key="1">
    <citation type="submission" date="2016-10" db="EMBL/GenBank/DDBJ databases">
        <title>The whole genome sequencing and assembly of Bacillus simplex DSM 1321 strain.</title>
        <authorList>
            <person name="Park M.-K."/>
            <person name="Lee Y.-J."/>
            <person name="Yi H."/>
            <person name="Bahn Y.-S."/>
            <person name="Kim J.F."/>
            <person name="Lee D.-W."/>
        </authorList>
    </citation>
    <scope>NUCLEOTIDE SEQUENCE [LARGE SCALE GENOMIC DNA]</scope>
    <source>
        <strain evidence="5 6">DSM 1321</strain>
    </source>
</reference>
<dbReference type="GeneID" id="56475925"/>
<dbReference type="CDD" id="cd02140">
    <property type="entry name" value="Frm2-like"/>
    <property type="match status" value="1"/>
</dbReference>
<evidence type="ECO:0000313" key="5">
    <source>
        <dbReference type="EMBL" id="ASS96760.1"/>
    </source>
</evidence>
<dbReference type="GO" id="GO:0016491">
    <property type="term" value="F:oxidoreductase activity"/>
    <property type="evidence" value="ECO:0007669"/>
    <property type="project" value="UniProtKB-KW"/>
</dbReference>
<organism evidence="5 6">
    <name type="scientific">Peribacillus simplex NBRC 15720 = DSM 1321</name>
    <dbReference type="NCBI Taxonomy" id="1349754"/>
    <lineage>
        <taxon>Bacteria</taxon>
        <taxon>Bacillati</taxon>
        <taxon>Bacillota</taxon>
        <taxon>Bacilli</taxon>
        <taxon>Bacillales</taxon>
        <taxon>Bacillaceae</taxon>
        <taxon>Peribacillus</taxon>
    </lineage>
</organism>
<protein>
    <submittedName>
        <fullName evidence="5">Nitroreductase</fullName>
    </submittedName>
</protein>
<dbReference type="InterPro" id="IPR000415">
    <property type="entry name" value="Nitroreductase-like"/>
</dbReference>
<feature type="domain" description="Nitroreductase" evidence="4">
    <location>
        <begin position="9"/>
        <end position="178"/>
    </location>
</feature>
<evidence type="ECO:0000313" key="6">
    <source>
        <dbReference type="Proteomes" id="UP000214618"/>
    </source>
</evidence>
<sequence length="199" mass="23235">MVKDFFSAIEDRRSYYSLSKERVVPNKRIKEVIDHAVQYSPSAFNSQSARVIVLTGQSHDQLWDITKKTLRKAVGDKDFEKTEEKMKSFINGYGTVLFFEDQAIIDRLQEQFKTYAENFPIWSNQSSAILQFVVWTSLEIEGFGASLQHYNPLIDDEVRKTWDISRDWKLIAQMPFGKPTAEPGDKDFSPLEERVKYYQ</sequence>
<dbReference type="PANTHER" id="PTHR43035">
    <property type="entry name" value="FATTY ACID REPRESSION MUTANT PROTEIN 2-RELATED"/>
    <property type="match status" value="1"/>
</dbReference>
<keyword evidence="3" id="KW-0560">Oxidoreductase</keyword>
<evidence type="ECO:0000256" key="1">
    <source>
        <dbReference type="ARBA" id="ARBA00004496"/>
    </source>
</evidence>
<dbReference type="EMBL" id="CP017704">
    <property type="protein sequence ID" value="ASS96760.1"/>
    <property type="molecule type" value="Genomic_DNA"/>
</dbReference>
<keyword evidence="2" id="KW-0963">Cytoplasm</keyword>
<dbReference type="PANTHER" id="PTHR43035:SF1">
    <property type="entry name" value="FATTY ACID REPRESSION MUTANT PROTEIN 2-RELATED"/>
    <property type="match status" value="1"/>
</dbReference>
<evidence type="ECO:0000256" key="3">
    <source>
        <dbReference type="ARBA" id="ARBA00023002"/>
    </source>
</evidence>
<dbReference type="AlphaFoldDB" id="A0A223END7"/>
<evidence type="ECO:0000259" key="4">
    <source>
        <dbReference type="Pfam" id="PF00881"/>
    </source>
</evidence>
<name>A0A223END7_9BACI</name>
<proteinExistence type="predicted"/>
<dbReference type="Pfam" id="PF00881">
    <property type="entry name" value="Nitroreductase"/>
    <property type="match status" value="1"/>
</dbReference>
<dbReference type="InterPro" id="IPR029479">
    <property type="entry name" value="Nitroreductase"/>
</dbReference>
<evidence type="ECO:0000256" key="2">
    <source>
        <dbReference type="ARBA" id="ARBA00022490"/>
    </source>
</evidence>
<dbReference type="InterPro" id="IPR033877">
    <property type="entry name" value="Frm2/Hbn1"/>
</dbReference>
<accession>A0A223END7</accession>
<comment type="subcellular location">
    <subcellularLocation>
        <location evidence="1">Cytoplasm</location>
    </subcellularLocation>
</comment>